<keyword evidence="4" id="KW-0288">FMN</keyword>
<dbReference type="OrthoDB" id="9812105at2"/>
<dbReference type="Proteomes" id="UP000183995">
    <property type="component" value="Unassembled WGS sequence"/>
</dbReference>
<dbReference type="CDD" id="cd02136">
    <property type="entry name" value="PnbA_NfnB-like"/>
    <property type="match status" value="1"/>
</dbReference>
<proteinExistence type="inferred from homology"/>
<feature type="domain" description="Nitroreductase" evidence="6">
    <location>
        <begin position="7"/>
        <end position="190"/>
    </location>
</feature>
<evidence type="ECO:0000256" key="2">
    <source>
        <dbReference type="ARBA" id="ARBA00007118"/>
    </source>
</evidence>
<dbReference type="InterPro" id="IPR000415">
    <property type="entry name" value="Nitroreductase-like"/>
</dbReference>
<evidence type="ECO:0000313" key="8">
    <source>
        <dbReference type="Proteomes" id="UP000183995"/>
    </source>
</evidence>
<dbReference type="InterPro" id="IPR029479">
    <property type="entry name" value="Nitroreductase"/>
</dbReference>
<dbReference type="STRING" id="1123282.SAMN02745823_02504"/>
<evidence type="ECO:0000313" key="7">
    <source>
        <dbReference type="EMBL" id="SHI11061.1"/>
    </source>
</evidence>
<dbReference type="AlphaFoldDB" id="A0A1M5YG70"/>
<protein>
    <submittedName>
        <fullName evidence="7">Nitroreductase</fullName>
    </submittedName>
</protein>
<organism evidence="7 8">
    <name type="scientific">Sporobacter termitidis DSM 10068</name>
    <dbReference type="NCBI Taxonomy" id="1123282"/>
    <lineage>
        <taxon>Bacteria</taxon>
        <taxon>Bacillati</taxon>
        <taxon>Bacillota</taxon>
        <taxon>Clostridia</taxon>
        <taxon>Eubacteriales</taxon>
        <taxon>Oscillospiraceae</taxon>
        <taxon>Sporobacter</taxon>
    </lineage>
</organism>
<name>A0A1M5YG70_9FIRM</name>
<sequence length="215" mass="24042">MTVSQAITSRRSMRAFKPDPISRETLLQILRDASYSPSWANSQPWEVFVAEGEALKRIKAGYADCYAKAVRANTDIPRPAEWTEAAKKRQQGLHPDMVRDCGDAVQQFGALNQRMFDAPAVIFLCKDKILSIPWALYDIGAFSQTLMLSALEHGLGTIPAATSIHYPEVLRRELKLPENLEIVIGIAIGYVDETNAINNFRSARSPIEETVRFCD</sequence>
<dbReference type="GO" id="GO:0016491">
    <property type="term" value="F:oxidoreductase activity"/>
    <property type="evidence" value="ECO:0007669"/>
    <property type="project" value="UniProtKB-KW"/>
</dbReference>
<dbReference type="RefSeq" id="WP_073079499.1">
    <property type="nucleotide sequence ID" value="NZ_FQXV01000008.1"/>
</dbReference>
<dbReference type="SUPFAM" id="SSF55469">
    <property type="entry name" value="FMN-dependent nitroreductase-like"/>
    <property type="match status" value="1"/>
</dbReference>
<evidence type="ECO:0000256" key="5">
    <source>
        <dbReference type="ARBA" id="ARBA00023002"/>
    </source>
</evidence>
<evidence type="ECO:0000256" key="1">
    <source>
        <dbReference type="ARBA" id="ARBA00001917"/>
    </source>
</evidence>
<keyword evidence="8" id="KW-1185">Reference proteome</keyword>
<comment type="cofactor">
    <cofactor evidence="1">
        <name>FMN</name>
        <dbReference type="ChEBI" id="CHEBI:58210"/>
    </cofactor>
</comment>
<comment type="similarity">
    <text evidence="2">Belongs to the nitroreductase family.</text>
</comment>
<evidence type="ECO:0000256" key="3">
    <source>
        <dbReference type="ARBA" id="ARBA00022630"/>
    </source>
</evidence>
<evidence type="ECO:0000259" key="6">
    <source>
        <dbReference type="Pfam" id="PF00881"/>
    </source>
</evidence>
<dbReference type="Gene3D" id="3.40.109.10">
    <property type="entry name" value="NADH Oxidase"/>
    <property type="match status" value="1"/>
</dbReference>
<accession>A0A1M5YG70</accession>
<dbReference type="EMBL" id="FQXV01000008">
    <property type="protein sequence ID" value="SHI11061.1"/>
    <property type="molecule type" value="Genomic_DNA"/>
</dbReference>
<dbReference type="PANTHER" id="PTHR43673:SF2">
    <property type="entry name" value="NITROREDUCTASE"/>
    <property type="match status" value="1"/>
</dbReference>
<dbReference type="PANTHER" id="PTHR43673">
    <property type="entry name" value="NAD(P)H NITROREDUCTASE YDGI-RELATED"/>
    <property type="match status" value="1"/>
</dbReference>
<gene>
    <name evidence="7" type="ORF">SAMN02745823_02504</name>
</gene>
<keyword evidence="5" id="KW-0560">Oxidoreductase</keyword>
<keyword evidence="3" id="KW-0285">Flavoprotein</keyword>
<reference evidence="7 8" key="1">
    <citation type="submission" date="2016-11" db="EMBL/GenBank/DDBJ databases">
        <authorList>
            <person name="Jaros S."/>
            <person name="Januszkiewicz K."/>
            <person name="Wedrychowicz H."/>
        </authorList>
    </citation>
    <scope>NUCLEOTIDE SEQUENCE [LARGE SCALE GENOMIC DNA]</scope>
    <source>
        <strain evidence="7 8">DSM 10068</strain>
    </source>
</reference>
<evidence type="ECO:0000256" key="4">
    <source>
        <dbReference type="ARBA" id="ARBA00022643"/>
    </source>
</evidence>
<dbReference type="Pfam" id="PF00881">
    <property type="entry name" value="Nitroreductase"/>
    <property type="match status" value="1"/>
</dbReference>